<keyword evidence="5" id="KW-1185">Reference proteome</keyword>
<proteinExistence type="predicted"/>
<feature type="domain" description="PhoD-like phosphatase metallophosphatase" evidence="2">
    <location>
        <begin position="156"/>
        <end position="572"/>
    </location>
</feature>
<dbReference type="PANTHER" id="PTHR43606:SF2">
    <property type="entry name" value="ALKALINE PHOSPHATASE FAMILY PROTEIN (AFU_ORTHOLOGUE AFUA_5G03860)"/>
    <property type="match status" value="1"/>
</dbReference>
<dbReference type="RefSeq" id="WP_263710682.1">
    <property type="nucleotide sequence ID" value="NZ_JAOWKX010000001.1"/>
</dbReference>
<accession>A0ABT3A474</accession>
<protein>
    <submittedName>
        <fullName evidence="4">Alkaline phosphatase D family protein</fullName>
    </submittedName>
</protein>
<dbReference type="InterPro" id="IPR052900">
    <property type="entry name" value="Phospholipid_Metab_Enz"/>
</dbReference>
<dbReference type="InterPro" id="IPR038607">
    <property type="entry name" value="PhoD-like_sf"/>
</dbReference>
<dbReference type="InterPro" id="IPR032093">
    <property type="entry name" value="PhoD_N"/>
</dbReference>
<dbReference type="PANTHER" id="PTHR43606">
    <property type="entry name" value="PHOSPHATASE, PUTATIVE (AFU_ORTHOLOGUE AFUA_6G08710)-RELATED"/>
    <property type="match status" value="1"/>
</dbReference>
<dbReference type="InterPro" id="IPR029052">
    <property type="entry name" value="Metallo-depent_PP-like"/>
</dbReference>
<comment type="caution">
    <text evidence="4">The sequence shown here is derived from an EMBL/GenBank/DDBJ whole genome shotgun (WGS) entry which is preliminary data.</text>
</comment>
<dbReference type="Pfam" id="PF16655">
    <property type="entry name" value="PhoD_N"/>
    <property type="match status" value="1"/>
</dbReference>
<feature type="domain" description="Phospholipase D N-terminal" evidence="3">
    <location>
        <begin position="55"/>
        <end position="145"/>
    </location>
</feature>
<evidence type="ECO:0000256" key="1">
    <source>
        <dbReference type="ARBA" id="ARBA00022729"/>
    </source>
</evidence>
<organism evidence="4 5">
    <name type="scientific">Fluctibacter corallii</name>
    <dbReference type="NCBI Taxonomy" id="2984329"/>
    <lineage>
        <taxon>Bacteria</taxon>
        <taxon>Pseudomonadati</taxon>
        <taxon>Pseudomonadota</taxon>
        <taxon>Gammaproteobacteria</taxon>
        <taxon>Alteromonadales</taxon>
        <taxon>Alteromonadaceae</taxon>
        <taxon>Fluctibacter</taxon>
    </lineage>
</organism>
<dbReference type="SUPFAM" id="SSF56300">
    <property type="entry name" value="Metallo-dependent phosphatases"/>
    <property type="match status" value="1"/>
</dbReference>
<dbReference type="EMBL" id="JAOWKX010000001">
    <property type="protein sequence ID" value="MCV2883484.1"/>
    <property type="molecule type" value="Genomic_DNA"/>
</dbReference>
<dbReference type="InterPro" id="IPR019546">
    <property type="entry name" value="TAT_signal_bac_arc"/>
</dbReference>
<evidence type="ECO:0000313" key="5">
    <source>
        <dbReference type="Proteomes" id="UP001652504"/>
    </source>
</evidence>
<sequence>MKLTRRSFLKASAAGFGATVISLGLTGCLSDNDNDNAVNQNPPSDNSNIDVGFKHGVASGDPLNDSVIIWTRVTPSEASVSAVDVRWEVARDPSFTQLVHDDTTQVTRDSDFTLKVDVRNLDANTTYYYRFSSNEQVSPIGETKTLPEGSVDKVKLAVFSCANYPAGYFHVYGEAAKRDDIDAVLHLGDYLYEYGENGYASQDAVSLGRTLSTDNNSEIISLDDYRKRYALYRTDAQLQALHQGVPFITVWDDHEVTNDTWRNGAQNHDDSEGSFDDRKLAALKAYFEWMPIRDVDNQEMIYRKFEFGDLLSLYMLDTRVIARDKQLSYSDYDLQSPSGQATFMSALSDSNRSLLGADQLNWLTDNMQQSSAVWQVLGQQVLMTKMWLPAEVMMMLGNLQATIDAGGDPAQVVATANQLFVELGTIKGRILAGDPTVSAAERARVETTIPYNLDAWDGYAYERETILATSKAMNKNLVVLAGDTHNGWAGNLITDANNPVIANAEAGVEFATASVSSPGMEAYLNLDVSDLQGIAQTEQVISMLIDHLRYTNLVDRGYLTVTFSKDRALAEWHYVSSIKSQAYEVNSERGHAVTVMAGQNTLS</sequence>
<dbReference type="PROSITE" id="PS51318">
    <property type="entry name" value="TAT"/>
    <property type="match status" value="1"/>
</dbReference>
<dbReference type="InterPro" id="IPR018946">
    <property type="entry name" value="PhoD-like_MPP"/>
</dbReference>
<dbReference type="CDD" id="cd07389">
    <property type="entry name" value="MPP_PhoD"/>
    <property type="match status" value="1"/>
</dbReference>
<keyword evidence="1" id="KW-0732">Signal</keyword>
<dbReference type="Gene3D" id="3.60.21.70">
    <property type="entry name" value="PhoD-like phosphatase"/>
    <property type="match status" value="1"/>
</dbReference>
<evidence type="ECO:0000313" key="4">
    <source>
        <dbReference type="EMBL" id="MCV2883484.1"/>
    </source>
</evidence>
<dbReference type="Proteomes" id="UP001652504">
    <property type="component" value="Unassembled WGS sequence"/>
</dbReference>
<dbReference type="Pfam" id="PF09423">
    <property type="entry name" value="PhoD"/>
    <property type="match status" value="1"/>
</dbReference>
<dbReference type="InterPro" id="IPR006311">
    <property type="entry name" value="TAT_signal"/>
</dbReference>
<dbReference type="Gene3D" id="2.60.40.380">
    <property type="entry name" value="Purple acid phosphatase-like, N-terminal"/>
    <property type="match status" value="1"/>
</dbReference>
<dbReference type="PROSITE" id="PS51257">
    <property type="entry name" value="PROKAR_LIPOPROTEIN"/>
    <property type="match status" value="1"/>
</dbReference>
<gene>
    <name evidence="4" type="ORF">OE749_02075</name>
</gene>
<evidence type="ECO:0000259" key="3">
    <source>
        <dbReference type="Pfam" id="PF16655"/>
    </source>
</evidence>
<evidence type="ECO:0000259" key="2">
    <source>
        <dbReference type="Pfam" id="PF09423"/>
    </source>
</evidence>
<dbReference type="NCBIfam" id="TIGR01409">
    <property type="entry name" value="TAT_signal_seq"/>
    <property type="match status" value="1"/>
</dbReference>
<name>A0ABT3A474_9ALTE</name>
<reference evidence="4 5" key="1">
    <citation type="submission" date="2022-10" db="EMBL/GenBank/DDBJ databases">
        <title>Aestuariibacter sp. AA17 isolated from Montipora capitata coral fragment.</title>
        <authorList>
            <person name="Emsley S.A."/>
            <person name="Pfannmuller K.M."/>
            <person name="Loughran R.M."/>
            <person name="Shlafstein M."/>
            <person name="Papke E."/>
            <person name="Saw J.H."/>
            <person name="Ushijima B."/>
            <person name="Videau P."/>
        </authorList>
    </citation>
    <scope>NUCLEOTIDE SEQUENCE [LARGE SCALE GENOMIC DNA]</scope>
    <source>
        <strain evidence="4 5">AA17</strain>
    </source>
</reference>